<dbReference type="PANTHER" id="PTHR32305">
    <property type="match status" value="1"/>
</dbReference>
<dbReference type="InterPro" id="IPR031325">
    <property type="entry name" value="RHS_repeat"/>
</dbReference>
<evidence type="ECO:0000259" key="4">
    <source>
        <dbReference type="Pfam" id="PF20148"/>
    </source>
</evidence>
<evidence type="ECO:0000256" key="1">
    <source>
        <dbReference type="ARBA" id="ARBA00022737"/>
    </source>
</evidence>
<dbReference type="PRINTS" id="PR00394">
    <property type="entry name" value="RHSPROTEIN"/>
</dbReference>
<name>A0A4R3YYQ4_9GAMM</name>
<dbReference type="InterPro" id="IPR056823">
    <property type="entry name" value="TEN-like_YD-shell"/>
</dbReference>
<dbReference type="InterPro" id="IPR025479">
    <property type="entry name" value="DUF4329"/>
</dbReference>
<dbReference type="InterPro" id="IPR006530">
    <property type="entry name" value="YD"/>
</dbReference>
<dbReference type="InterPro" id="IPR045351">
    <property type="entry name" value="DUF6531"/>
</dbReference>
<sequence length="1533" mass="164019">MSTLTGRVKGFGHRFSRFRWGLCLVLILGLVPHAFAGSQYSGPYTYQTYDDPTGKWTDHSATSASEAVEQAKAYLQEHSKPAGPWTCQVIVYSFPDDNSFTLVSHRDGQSNWNADCNSNFFNDEIHISATYRGYDVGRNRGACDCSGGNGSDSGPAPGSPLKNDPVNVGTGNKYEQDTDYTAPDGYLTFRRFYNSVGGEGLFARPLGLAWRHSFQRELYPANTNGGRATIIVAYRPDGSSAQFRRPSTGTTWFNDYDTQNLFSETDDAAGNAIAYTLTLADIQQTETYFADGRLNQVTDARTGQVLYATIYSDASTPITVAPKPNLLIAVTDVNGRSLHFTYDAQGRLQTLTTPDGAGVTYGFDSSGAVLSSVTYADGAVKRYLYNEADKTGNHNWPLAMTGSIDERGVRLETTTYDAQGRVTTSAKAGGADGLTLSYLYEAGINGTTMTGTLGAVTVLSFSLPLGRGQIRDSSQPCGPSCAQPWKLVSYDYAGHPTQYNDFNNNVIYTTYGQTDGLPTKQVEASDTPAQRTTETTWDVPARVPLTRTVKAKDGTLVRSQAWDYNDRHQVTAECDFDASVATSYACGAQANAPAGVSQTRYTYCDAIDTTRCPRANLLLSVDGPRTDIADVTMNRYYLTDDESGCGTAGGACHRAGDLYTIADALGHTATILTYDKAGRVVRRRDANGVLNDITYNVRGWPTRLTVRAQADGSTSADDATTQLDYEVTGLLHKVTDPDGVFVTYSYDDAHRLIDVADAAGSHLHYTLDAAGNRTKEQLLDTQGTVTWSVSRTYNTLGQLMRTMDGKGQVVFDASAANAYDGNGNLMNYTGANGAQQSDTYDALNRLASRVADVNGTNAGTAKATSRFTLDVLDRLTQVTDPDNLATTYGFDGLSHPTSQKSPDTGTRTATYDVAGNALTQVDAKGVTVTHAYDALGRTTVDSYDDTRLNVAYHFDEADGVTGCSGSYAVGRLTRIVESAVTTTYCYDAQGRVTERRQTQGTVTDTTSTVYTRAGRVTAVATPGDTVTEYGRNALGQITSVKVTPANGTATPVVTAATYLPFGPLASYTLGNGQVVARTYDANYQVTDVTSPALNLHFVRDAAGNITALGDTAGANPSTETYGYDALYRLTAINDAAGNAIEAYTYNKTGDRLSKSAPGLATGTYGYQSGTHWLTAIGTASRTYDANGSTTGSVVAGVAWGYGYDGRGRLTVAQQGGATVGTYTYNALGQRVAKTVGTTPLRFAYGDVGQLLGEYGTAPRDYVWMDSVLVGVVDSASVTFIHADALNTPRAVTDSGGATLWSWALKSNPFGEVSPTSNGGYTLNLRFPGQYFDAESGLNYNVRRDYEPATGRYIQSDALGLAGGTDTYAYAASSPLRYFDLLGNKPGDPFPTPGAAALDALSYINALSISSNREYGGLTYKKDGCFYATEPAPGIGDHVKAFAEGLKRMPEDGVEDGDYHTHGSYAKHGPDGKPVPVSSAADDEYNSDNFSKTDMDNSKVANGLFPGWKSYLSTPGGTYQQYDPATGKTSAMKR</sequence>
<organism evidence="6 7">
    <name type="scientific">Luteibacter rhizovicinus</name>
    <dbReference type="NCBI Taxonomy" id="242606"/>
    <lineage>
        <taxon>Bacteria</taxon>
        <taxon>Pseudomonadati</taxon>
        <taxon>Pseudomonadota</taxon>
        <taxon>Gammaproteobacteria</taxon>
        <taxon>Lysobacterales</taxon>
        <taxon>Rhodanobacteraceae</taxon>
        <taxon>Luteibacter</taxon>
    </lineage>
</organism>
<feature type="region of interest" description="Disordered" evidence="2">
    <location>
        <begin position="148"/>
        <end position="177"/>
    </location>
</feature>
<feature type="region of interest" description="Disordered" evidence="2">
    <location>
        <begin position="1451"/>
        <end position="1498"/>
    </location>
</feature>
<dbReference type="Pfam" id="PF05593">
    <property type="entry name" value="RHS_repeat"/>
    <property type="match status" value="3"/>
</dbReference>
<gene>
    <name evidence="6" type="ORF">EC912_101807</name>
</gene>
<evidence type="ECO:0000313" key="7">
    <source>
        <dbReference type="Proteomes" id="UP000295645"/>
    </source>
</evidence>
<dbReference type="NCBIfam" id="TIGR03696">
    <property type="entry name" value="Rhs_assc_core"/>
    <property type="match status" value="1"/>
</dbReference>
<dbReference type="EMBL" id="SMCS01000001">
    <property type="protein sequence ID" value="TCV97790.1"/>
    <property type="molecule type" value="Genomic_DNA"/>
</dbReference>
<keyword evidence="1" id="KW-0677">Repeat</keyword>
<dbReference type="OrthoDB" id="9816400at2"/>
<feature type="domain" description="Teneurin-like YD-shell" evidence="5">
    <location>
        <begin position="1092"/>
        <end position="1356"/>
    </location>
</feature>
<dbReference type="InterPro" id="IPR050708">
    <property type="entry name" value="T6SS_VgrG/RHS"/>
</dbReference>
<dbReference type="NCBIfam" id="TIGR01643">
    <property type="entry name" value="YD_repeat_2x"/>
    <property type="match status" value="4"/>
</dbReference>
<feature type="compositionally biased region" description="Basic and acidic residues" evidence="2">
    <location>
        <begin position="1451"/>
        <end position="1460"/>
    </location>
</feature>
<feature type="domain" description="DUF4329" evidence="3">
    <location>
        <begin position="1394"/>
        <end position="1529"/>
    </location>
</feature>
<evidence type="ECO:0000259" key="3">
    <source>
        <dbReference type="Pfam" id="PF14220"/>
    </source>
</evidence>
<dbReference type="RefSeq" id="WP_132141808.1">
    <property type="nucleotide sequence ID" value="NZ_SMCS01000001.1"/>
</dbReference>
<comment type="caution">
    <text evidence="6">The sequence shown here is derived from an EMBL/GenBank/DDBJ whole genome shotgun (WGS) entry which is preliminary data.</text>
</comment>
<proteinExistence type="predicted"/>
<evidence type="ECO:0000256" key="2">
    <source>
        <dbReference type="SAM" id="MobiDB-lite"/>
    </source>
</evidence>
<dbReference type="Gene3D" id="2.180.10.10">
    <property type="entry name" value="RHS repeat-associated core"/>
    <property type="match status" value="3"/>
</dbReference>
<evidence type="ECO:0000313" key="6">
    <source>
        <dbReference type="EMBL" id="TCV97790.1"/>
    </source>
</evidence>
<dbReference type="Pfam" id="PF20148">
    <property type="entry name" value="DUF6531"/>
    <property type="match status" value="1"/>
</dbReference>
<dbReference type="InterPro" id="IPR022385">
    <property type="entry name" value="Rhs_assc_core"/>
</dbReference>
<accession>A0A4R3YYQ4</accession>
<dbReference type="Proteomes" id="UP000295645">
    <property type="component" value="Unassembled WGS sequence"/>
</dbReference>
<dbReference type="Pfam" id="PF14220">
    <property type="entry name" value="DUF4329"/>
    <property type="match status" value="1"/>
</dbReference>
<protein>
    <submittedName>
        <fullName evidence="6">RHS repeat-associated protein</fullName>
    </submittedName>
</protein>
<feature type="domain" description="DUF6531" evidence="4">
    <location>
        <begin position="164"/>
        <end position="243"/>
    </location>
</feature>
<evidence type="ECO:0000259" key="5">
    <source>
        <dbReference type="Pfam" id="PF25023"/>
    </source>
</evidence>
<dbReference type="Pfam" id="PF25023">
    <property type="entry name" value="TEN_YD-shell"/>
    <property type="match status" value="1"/>
</dbReference>
<reference evidence="6 7" key="1">
    <citation type="submission" date="2019-03" db="EMBL/GenBank/DDBJ databases">
        <title>Above-ground endophytic microbial communities from plants in different locations in the United States.</title>
        <authorList>
            <person name="Frank C."/>
        </authorList>
    </citation>
    <scope>NUCLEOTIDE SEQUENCE [LARGE SCALE GENOMIC DNA]</scope>
    <source>
        <strain evidence="6 7">LP_13_YM</strain>
    </source>
</reference>
<keyword evidence="7" id="KW-1185">Reference proteome</keyword>
<dbReference type="PANTHER" id="PTHR32305:SF15">
    <property type="entry name" value="PROTEIN RHSA-RELATED"/>
    <property type="match status" value="1"/>
</dbReference>